<keyword evidence="7" id="KW-1133">Transmembrane helix</keyword>
<name>A0AA86SRY7_9FABA</name>
<keyword evidence="3" id="KW-1003">Cell membrane</keyword>
<evidence type="ECO:0000256" key="4">
    <source>
        <dbReference type="ARBA" id="ARBA00022614"/>
    </source>
</evidence>
<evidence type="ECO:0000313" key="12">
    <source>
        <dbReference type="Proteomes" id="UP001189624"/>
    </source>
</evidence>
<dbReference type="EMBL" id="OY731405">
    <property type="protein sequence ID" value="CAJ1971487.1"/>
    <property type="molecule type" value="Genomic_DNA"/>
</dbReference>
<keyword evidence="6" id="KW-0677">Repeat</keyword>
<evidence type="ECO:0000256" key="5">
    <source>
        <dbReference type="ARBA" id="ARBA00022692"/>
    </source>
</evidence>
<keyword evidence="10" id="KW-0325">Glycoprotein</keyword>
<dbReference type="FunFam" id="3.80.10.10:FF:000356">
    <property type="entry name" value="LRR receptor-like serine/threonine-protein kinase"/>
    <property type="match status" value="1"/>
</dbReference>
<dbReference type="InterPro" id="IPR001611">
    <property type="entry name" value="Leu-rich_rpt"/>
</dbReference>
<evidence type="ECO:0000256" key="2">
    <source>
        <dbReference type="ARBA" id="ARBA00009592"/>
    </source>
</evidence>
<dbReference type="SUPFAM" id="SSF52058">
    <property type="entry name" value="L domain-like"/>
    <property type="match status" value="1"/>
</dbReference>
<dbReference type="Gene3D" id="3.80.10.10">
    <property type="entry name" value="Ribonuclease Inhibitor"/>
    <property type="match status" value="1"/>
</dbReference>
<gene>
    <name evidence="11" type="ORF">AYBTSS11_LOCUS23488</name>
</gene>
<comment type="similarity">
    <text evidence="2">Belongs to the RLP family.</text>
</comment>
<protein>
    <submittedName>
        <fullName evidence="11">Uncharacterized protein</fullName>
    </submittedName>
</protein>
<sequence length="115" mass="12633">MKNVVQDEVFSSLQQQYMQWSFGIGTYTSSVTVTIKGTSVAFQKNSTDFVSIDLSGNKFEGEIPNVIGELHELRGLNLSHNRLSGSIPQSMGNLANLESLDLSSNMLTGGFLQNW</sequence>
<dbReference type="PRINTS" id="PR00019">
    <property type="entry name" value="LEURICHRPT"/>
</dbReference>
<dbReference type="PANTHER" id="PTHR27004:SF203">
    <property type="entry name" value="LEUCINE-RICH REPEAT-CONTAINING N-TERMINAL PLANT-TYPE DOMAIN-CONTAINING PROTEIN"/>
    <property type="match status" value="1"/>
</dbReference>
<evidence type="ECO:0000256" key="10">
    <source>
        <dbReference type="ARBA" id="ARBA00023180"/>
    </source>
</evidence>
<dbReference type="AlphaFoldDB" id="A0AA86SRY7"/>
<proteinExistence type="inferred from homology"/>
<evidence type="ECO:0000256" key="8">
    <source>
        <dbReference type="ARBA" id="ARBA00023136"/>
    </source>
</evidence>
<keyword evidence="9" id="KW-0675">Receptor</keyword>
<evidence type="ECO:0000256" key="1">
    <source>
        <dbReference type="ARBA" id="ARBA00004251"/>
    </source>
</evidence>
<evidence type="ECO:0000256" key="6">
    <source>
        <dbReference type="ARBA" id="ARBA00022737"/>
    </source>
</evidence>
<dbReference type="Gramene" id="rna-AYBTSS11_LOCUS23488">
    <property type="protein sequence ID" value="CAJ1971487.1"/>
    <property type="gene ID" value="gene-AYBTSS11_LOCUS23488"/>
</dbReference>
<evidence type="ECO:0000256" key="3">
    <source>
        <dbReference type="ARBA" id="ARBA00022475"/>
    </source>
</evidence>
<reference evidence="11" key="1">
    <citation type="submission" date="2023-10" db="EMBL/GenBank/DDBJ databases">
        <authorList>
            <person name="Domelevo Entfellner J.-B."/>
        </authorList>
    </citation>
    <scope>NUCLEOTIDE SEQUENCE</scope>
</reference>
<organism evidence="11 12">
    <name type="scientific">Sphenostylis stenocarpa</name>
    <dbReference type="NCBI Taxonomy" id="92480"/>
    <lineage>
        <taxon>Eukaryota</taxon>
        <taxon>Viridiplantae</taxon>
        <taxon>Streptophyta</taxon>
        <taxon>Embryophyta</taxon>
        <taxon>Tracheophyta</taxon>
        <taxon>Spermatophyta</taxon>
        <taxon>Magnoliopsida</taxon>
        <taxon>eudicotyledons</taxon>
        <taxon>Gunneridae</taxon>
        <taxon>Pentapetalae</taxon>
        <taxon>rosids</taxon>
        <taxon>fabids</taxon>
        <taxon>Fabales</taxon>
        <taxon>Fabaceae</taxon>
        <taxon>Papilionoideae</taxon>
        <taxon>50 kb inversion clade</taxon>
        <taxon>NPAAA clade</taxon>
        <taxon>indigoferoid/millettioid clade</taxon>
        <taxon>Phaseoleae</taxon>
        <taxon>Sphenostylis</taxon>
    </lineage>
</organism>
<accession>A0AA86SRY7</accession>
<keyword evidence="12" id="KW-1185">Reference proteome</keyword>
<dbReference type="InterPro" id="IPR032675">
    <property type="entry name" value="LRR_dom_sf"/>
</dbReference>
<keyword evidence="5" id="KW-0812">Transmembrane</keyword>
<comment type="subcellular location">
    <subcellularLocation>
        <location evidence="1">Cell membrane</location>
        <topology evidence="1">Single-pass type I membrane protein</topology>
    </subcellularLocation>
</comment>
<evidence type="ECO:0000256" key="7">
    <source>
        <dbReference type="ARBA" id="ARBA00022989"/>
    </source>
</evidence>
<dbReference type="GO" id="GO:0005886">
    <property type="term" value="C:plasma membrane"/>
    <property type="evidence" value="ECO:0007669"/>
    <property type="project" value="UniProtKB-SubCell"/>
</dbReference>
<keyword evidence="4" id="KW-0433">Leucine-rich repeat</keyword>
<dbReference type="Pfam" id="PF13855">
    <property type="entry name" value="LRR_8"/>
    <property type="match status" value="1"/>
</dbReference>
<evidence type="ECO:0000313" key="11">
    <source>
        <dbReference type="EMBL" id="CAJ1971487.1"/>
    </source>
</evidence>
<evidence type="ECO:0000256" key="9">
    <source>
        <dbReference type="ARBA" id="ARBA00023170"/>
    </source>
</evidence>
<dbReference type="Proteomes" id="UP001189624">
    <property type="component" value="Chromosome 8"/>
</dbReference>
<dbReference type="PANTHER" id="PTHR27004">
    <property type="entry name" value="RECEPTOR-LIKE PROTEIN 12 ISOFORM X1"/>
    <property type="match status" value="1"/>
</dbReference>
<keyword evidence="8" id="KW-0472">Membrane</keyword>